<gene>
    <name evidence="7" type="ORF">QS713_04070</name>
</gene>
<dbReference type="InterPro" id="IPR010618">
    <property type="entry name" value="RPF"/>
</dbReference>
<evidence type="ECO:0000313" key="8">
    <source>
        <dbReference type="Proteomes" id="UP001247542"/>
    </source>
</evidence>
<evidence type="ECO:0000313" key="7">
    <source>
        <dbReference type="EMBL" id="MDT3767244.1"/>
    </source>
</evidence>
<evidence type="ECO:0000256" key="2">
    <source>
        <dbReference type="ARBA" id="ARBA00022729"/>
    </source>
</evidence>
<dbReference type="Gene3D" id="2.20.230.10">
    <property type="entry name" value="Resuscitation-promoting factor rpfb"/>
    <property type="match status" value="1"/>
</dbReference>
<dbReference type="Pfam" id="PF03990">
    <property type="entry name" value="DUF348"/>
    <property type="match status" value="2"/>
</dbReference>
<dbReference type="PROSITE" id="PS51109">
    <property type="entry name" value="G5"/>
    <property type="match status" value="1"/>
</dbReference>
<feature type="signal peptide" evidence="5">
    <location>
        <begin position="1"/>
        <end position="40"/>
    </location>
</feature>
<comment type="similarity">
    <text evidence="1">Belongs to the transglycosylase family. Rpf subfamily.</text>
</comment>
<dbReference type="Pfam" id="PF06737">
    <property type="entry name" value="Transglycosylas"/>
    <property type="match status" value="1"/>
</dbReference>
<feature type="chain" id="PRO_5046629247" evidence="5">
    <location>
        <begin position="41"/>
        <end position="392"/>
    </location>
</feature>
<proteinExistence type="inferred from homology"/>
<dbReference type="InterPro" id="IPR007137">
    <property type="entry name" value="DUF348"/>
</dbReference>
<evidence type="ECO:0000256" key="3">
    <source>
        <dbReference type="ARBA" id="ARBA00022801"/>
    </source>
</evidence>
<dbReference type="Gene3D" id="1.10.530.10">
    <property type="match status" value="1"/>
</dbReference>
<keyword evidence="2 5" id="KW-0732">Signal</keyword>
<dbReference type="SUPFAM" id="SSF53955">
    <property type="entry name" value="Lysozyme-like"/>
    <property type="match status" value="1"/>
</dbReference>
<evidence type="ECO:0000259" key="6">
    <source>
        <dbReference type="PROSITE" id="PS51109"/>
    </source>
</evidence>
<name>A0ABU3IA43_9ACTO</name>
<evidence type="ECO:0000256" key="5">
    <source>
        <dbReference type="SAM" id="SignalP"/>
    </source>
</evidence>
<feature type="domain" description="G5" evidence="6">
    <location>
        <begin position="207"/>
        <end position="286"/>
    </location>
</feature>
<keyword evidence="8" id="KW-1185">Reference proteome</keyword>
<dbReference type="InterPro" id="IPR023346">
    <property type="entry name" value="Lysozyme-like_dom_sf"/>
</dbReference>
<evidence type="ECO:0000256" key="1">
    <source>
        <dbReference type="ARBA" id="ARBA00010830"/>
    </source>
</evidence>
<evidence type="ECO:0000256" key="4">
    <source>
        <dbReference type="SAM" id="MobiDB-lite"/>
    </source>
</evidence>
<sequence>MTHSNQTEPRWATYCSKKTVTAAAGLAAAALVATSAVGVAASHHTVTVEAEGITRPVDVWGGTVATALDSAGVDVSTHDQVTPNVNARLQNGQNIKVERAKSYRVKEGSTSRAVWSAASSMDQVLAGAQRGRDNTTVAADRSSVRSALPAVVSEPKSIRVVADGKTHSVAASTEDTVPSVLEKSGLKVSPIDQVHVSSDEKGMLIDVTRVSRGVKEEVKDIDFKTVERDTDELYKGEERVVSEGKKGQIKTTTYEQKRGDDVLVSTQVKQTRTEPEDRVIERGTKERPEETETAEASDNASASPQPGAGTGSAPDGVWGALAQCESGGDPSTNTGNGFYGLYQFTASTWQSVGGSGLPSDASAEEQTMRAKILQQRAGWGQWPACTSQLGLR</sequence>
<accession>A0ABU3IA43</accession>
<dbReference type="Proteomes" id="UP001247542">
    <property type="component" value="Unassembled WGS sequence"/>
</dbReference>
<keyword evidence="3" id="KW-0378">Hydrolase</keyword>
<dbReference type="RefSeq" id="WP_313272633.1">
    <property type="nucleotide sequence ID" value="NZ_JASXSX010000001.1"/>
</dbReference>
<dbReference type="CDD" id="cd13925">
    <property type="entry name" value="RPF"/>
    <property type="match status" value="1"/>
</dbReference>
<dbReference type="SMART" id="SM01208">
    <property type="entry name" value="G5"/>
    <property type="match status" value="1"/>
</dbReference>
<comment type="caution">
    <text evidence="7">The sequence shown here is derived from an EMBL/GenBank/DDBJ whole genome shotgun (WGS) entry which is preliminary data.</text>
</comment>
<feature type="region of interest" description="Disordered" evidence="4">
    <location>
        <begin position="261"/>
        <end position="329"/>
    </location>
</feature>
<organism evidence="7 8">
    <name type="scientific">Gleimia hominis</name>
    <dbReference type="NCBI Taxonomy" id="595468"/>
    <lineage>
        <taxon>Bacteria</taxon>
        <taxon>Bacillati</taxon>
        <taxon>Actinomycetota</taxon>
        <taxon>Actinomycetes</taxon>
        <taxon>Actinomycetales</taxon>
        <taxon>Actinomycetaceae</taxon>
        <taxon>Gleimia</taxon>
    </lineage>
</organism>
<feature type="compositionally biased region" description="Basic and acidic residues" evidence="4">
    <location>
        <begin position="271"/>
        <end position="290"/>
    </location>
</feature>
<dbReference type="InterPro" id="IPR011098">
    <property type="entry name" value="G5_dom"/>
</dbReference>
<protein>
    <submittedName>
        <fullName evidence="7">Transglycosylase family protein</fullName>
    </submittedName>
</protein>
<dbReference type="EMBL" id="JASXSX010000001">
    <property type="protein sequence ID" value="MDT3767244.1"/>
    <property type="molecule type" value="Genomic_DNA"/>
</dbReference>
<reference evidence="7 8" key="1">
    <citation type="submission" date="2023-06" db="EMBL/GenBank/DDBJ databases">
        <title>Draft genome sequence of Gleimia hominis type strain CCUG 57540T.</title>
        <authorList>
            <person name="Salva-Serra F."/>
            <person name="Cardew S."/>
            <person name="Jensie Markopoulos S."/>
            <person name="Ohlen M."/>
            <person name="Inganas E."/>
            <person name="Svensson-Stadler L."/>
            <person name="Moore E.R.B."/>
        </authorList>
    </citation>
    <scope>NUCLEOTIDE SEQUENCE [LARGE SCALE GENOMIC DNA]</scope>
    <source>
        <strain evidence="7 8">CCUG 57540</strain>
    </source>
</reference>
<dbReference type="Pfam" id="PF07501">
    <property type="entry name" value="G5"/>
    <property type="match status" value="1"/>
</dbReference>